<reference evidence="1 2" key="1">
    <citation type="journal article" date="2016" name="Nat. Commun.">
        <title>Thousands of microbial genomes shed light on interconnected biogeochemical processes in an aquifer system.</title>
        <authorList>
            <person name="Anantharaman K."/>
            <person name="Brown C.T."/>
            <person name="Hug L.A."/>
            <person name="Sharon I."/>
            <person name="Castelle C.J."/>
            <person name="Probst A.J."/>
            <person name="Thomas B.C."/>
            <person name="Singh A."/>
            <person name="Wilkins M.J."/>
            <person name="Karaoz U."/>
            <person name="Brodie E.L."/>
            <person name="Williams K.H."/>
            <person name="Hubbard S.S."/>
            <person name="Banfield J.F."/>
        </authorList>
    </citation>
    <scope>NUCLEOTIDE SEQUENCE [LARGE SCALE GENOMIC DNA]</scope>
</reference>
<evidence type="ECO:0000313" key="1">
    <source>
        <dbReference type="EMBL" id="OGK74103.1"/>
    </source>
</evidence>
<dbReference type="AlphaFoldDB" id="A0A1F7L1V9"/>
<dbReference type="Pfam" id="PF14907">
    <property type="entry name" value="NTP_transf_5"/>
    <property type="match status" value="1"/>
</dbReference>
<proteinExistence type="predicted"/>
<gene>
    <name evidence="1" type="ORF">A3K52_05015</name>
</gene>
<evidence type="ECO:0000313" key="2">
    <source>
        <dbReference type="Proteomes" id="UP000177050"/>
    </source>
</evidence>
<dbReference type="Proteomes" id="UP000177050">
    <property type="component" value="Unassembled WGS sequence"/>
</dbReference>
<name>A0A1F7L1V9_9BACT</name>
<organism evidence="1 2">
    <name type="scientific">Candidatus Roizmanbacteria bacterium RIFOXYD1_FULL_38_12</name>
    <dbReference type="NCBI Taxonomy" id="1802093"/>
    <lineage>
        <taxon>Bacteria</taxon>
        <taxon>Candidatus Roizmaniibacteriota</taxon>
    </lineage>
</organism>
<dbReference type="InterPro" id="IPR039498">
    <property type="entry name" value="NTP_transf_5"/>
</dbReference>
<protein>
    <recommendedName>
        <fullName evidence="3">Peptidase S24/S26A/S26B/S26C domain-containing protein</fullName>
    </recommendedName>
</protein>
<sequence>MYPLIKTKDTIFYDPREKINIKINDILITRKQATLFAHRVIYKDRHKKYLITKGDNNLKSDGKIRADQVVAKVKSIKRNGEIVQIQDLYLVQSTLYFQQIVILAEKFKKEKIEFVILKGLPLHLHFEKTHPQRIYMDCDFLVKKEDFLKAEEVLLSTGYKKSDTALSQTQKKLQGKTVENAYYKIINGMFVVFDLHREAVFMMTQLSRSENLYPQSLIDVFTDMCLNEKRTIIIQEYSIPILSTENLIIYLALHFFHHNYRGVFRLELLRKIVRSKKSERYVHSIQEKIKTLRMQNYIYATFLLLKKYFPETAPFLSSLIKGIPIEKQYKIYFNKKILHTVVFDDQTRIKAGIERFMYLYHLSPNHWSKKVQIFADPQVIYAAYWVIFQNIRVILISLVRRFFPFSRAV</sequence>
<comment type="caution">
    <text evidence="1">The sequence shown here is derived from an EMBL/GenBank/DDBJ whole genome shotgun (WGS) entry which is preliminary data.</text>
</comment>
<evidence type="ECO:0008006" key="3">
    <source>
        <dbReference type="Google" id="ProtNLM"/>
    </source>
</evidence>
<accession>A0A1F7L1V9</accession>
<dbReference type="EMBL" id="MGBR01000001">
    <property type="protein sequence ID" value="OGK74103.1"/>
    <property type="molecule type" value="Genomic_DNA"/>
</dbReference>